<keyword evidence="2" id="KW-0808">Transferase</keyword>
<feature type="compositionally biased region" description="Polar residues" evidence="10">
    <location>
        <begin position="600"/>
        <end position="610"/>
    </location>
</feature>
<evidence type="ECO:0000256" key="2">
    <source>
        <dbReference type="ARBA" id="ARBA00022679"/>
    </source>
</evidence>
<dbReference type="InterPro" id="IPR008271">
    <property type="entry name" value="Ser/Thr_kinase_AS"/>
</dbReference>
<feature type="compositionally biased region" description="Low complexity" evidence="10">
    <location>
        <begin position="77"/>
        <end position="114"/>
    </location>
</feature>
<feature type="active site" description="Proton acceptor" evidence="6">
    <location>
        <position position="276"/>
    </location>
</feature>
<evidence type="ECO:0000256" key="4">
    <source>
        <dbReference type="ARBA" id="ARBA00022777"/>
    </source>
</evidence>
<dbReference type="Gene3D" id="1.10.510.10">
    <property type="entry name" value="Transferase(Phosphotransferase) domain 1"/>
    <property type="match status" value="1"/>
</dbReference>
<keyword evidence="3 7" id="KW-0547">Nucleotide-binding</keyword>
<sequence>MRVTFAQAQQQQYAVAPRHPMQPQIQPGQWYARPGPQVGHQAVAHQVVRQRRATVATEVHHRQVALLAEHREREQPRQPVRRPQQQQQMVQQQRNPPQPRQNLQRHQLQQHVQQDEQPVAVGFNTRIPAPLPSVWRVDYEVGPDNPALGGGAFAEVFKVYHRQTGQPFAVKVMHRPNFTLRGIERQIESEIEAMRLAAELSRDQDQEELYIVRLFDVAEDGEYVYLLLELCEQGDLLRKLHMEPTKRIGEELAAVWAKQLLMGLRTVHSLGYIHRDIKPDNLLCTESGTLKIADFGWCCIATEAPTSLAGTFVYMAPEVLSNVPQTVQSDVWSAGVTLYEMLLGKSLLTTYLGPGATKLSECDPHRATAIKQQWLVNEINTTCPPSIDFKPLDISPACWDFLQKLLVPDPRERITVDAALQHPWLMSAADLAAEEQKVEEATIVVVEPPELSPNEADQCFNIKAHDNLLNSPAFSKRKDAWSPSRGSASKDSISNVPTPSKPRSYDPTRNMAYTPPVSPEMTPERTQWPKEENSGAPEVSPERRSRLQLSSDRLSSHWGSPKDTLLDKMISSRLPLAKLPSPQRSSPQTHGGPSNRRKTIASQMPATGDSQEYGIGEQPKTYREQDHDQKGGDPEVAQILLSKLQCCDEGLREAREFYTARGGEQQASPSPSPPQQHARLQWRPHLEGFCSTVLEPMPELPEEGVHRFTGGSSSVKMPVASAMVSRAYSDDIDVLTATAPAGFLPAGTPPASNLLALHRLSSSMRSSPTKDGPPSARGLSREDATPLSQTRATTATTTTTGSTAPAWKKVFRNGSGMVCYSPPPRILAASPVLETMLRSPTRTIHQAMPHHNHQMPSSTSPGMGRTVVRTAPQPMPSTRMGTSTMVTAAAPRLAAAPGSVWSTTATSTQAPVSTTRRRASLPGNWTPLP</sequence>
<feature type="region of interest" description="Disordered" evidence="10">
    <location>
        <begin position="762"/>
        <end position="802"/>
    </location>
</feature>
<dbReference type="AlphaFoldDB" id="A0A813IYX7"/>
<evidence type="ECO:0000256" key="3">
    <source>
        <dbReference type="ARBA" id="ARBA00022741"/>
    </source>
</evidence>
<keyword evidence="5 7" id="KW-0067">ATP-binding</keyword>
<dbReference type="InterPro" id="IPR011009">
    <property type="entry name" value="Kinase-like_dom_sf"/>
</dbReference>
<dbReference type="InterPro" id="IPR030616">
    <property type="entry name" value="Aur-like"/>
</dbReference>
<feature type="cross-link" description="Glycyl lysine isopeptide (Lys-Gly) (interchain with G-Cter in SUMO2)" evidence="8">
    <location>
        <position position="278"/>
    </location>
</feature>
<dbReference type="PROSITE" id="PS00107">
    <property type="entry name" value="PROTEIN_KINASE_ATP"/>
    <property type="match status" value="1"/>
</dbReference>
<feature type="binding site" evidence="7">
    <location>
        <position position="294"/>
    </location>
    <ligand>
        <name>ATP</name>
        <dbReference type="ChEBI" id="CHEBI:30616"/>
    </ligand>
</feature>
<comment type="caution">
    <text evidence="12">The sequence shown here is derived from an EMBL/GenBank/DDBJ whole genome shotgun (WGS) entry which is preliminary data.</text>
</comment>
<accession>A0A813IYX7</accession>
<evidence type="ECO:0000256" key="6">
    <source>
        <dbReference type="PIRSR" id="PIRSR630616-1"/>
    </source>
</evidence>
<reference evidence="12" key="1">
    <citation type="submission" date="2021-02" db="EMBL/GenBank/DDBJ databases">
        <authorList>
            <person name="Dougan E. K."/>
            <person name="Rhodes N."/>
            <person name="Thang M."/>
            <person name="Chan C."/>
        </authorList>
    </citation>
    <scope>NUCLEOTIDE SEQUENCE</scope>
</reference>
<dbReference type="EMBL" id="CAJNNW010018037">
    <property type="protein sequence ID" value="CAE8662245.1"/>
    <property type="molecule type" value="Genomic_DNA"/>
</dbReference>
<feature type="binding site" evidence="7 9">
    <location>
        <position position="171"/>
    </location>
    <ligand>
        <name>ATP</name>
        <dbReference type="ChEBI" id="CHEBI:30616"/>
    </ligand>
</feature>
<evidence type="ECO:0000256" key="1">
    <source>
        <dbReference type="ARBA" id="ARBA00022527"/>
    </source>
</evidence>
<keyword evidence="1" id="KW-0723">Serine/threonine-protein kinase</keyword>
<evidence type="ECO:0000256" key="10">
    <source>
        <dbReference type="SAM" id="MobiDB-lite"/>
    </source>
</evidence>
<proteinExistence type="predicted"/>
<dbReference type="InterPro" id="IPR017441">
    <property type="entry name" value="Protein_kinase_ATP_BS"/>
</dbReference>
<dbReference type="GO" id="GO:0004674">
    <property type="term" value="F:protein serine/threonine kinase activity"/>
    <property type="evidence" value="ECO:0007669"/>
    <property type="project" value="UniProtKB-KW"/>
</dbReference>
<evidence type="ECO:0000256" key="9">
    <source>
        <dbReference type="PROSITE-ProRule" id="PRU10141"/>
    </source>
</evidence>
<dbReference type="PROSITE" id="PS50011">
    <property type="entry name" value="PROTEIN_KINASE_DOM"/>
    <property type="match status" value="1"/>
</dbReference>
<dbReference type="InterPro" id="IPR000719">
    <property type="entry name" value="Prot_kinase_dom"/>
</dbReference>
<feature type="compositionally biased region" description="Polar residues" evidence="10">
    <location>
        <begin position="582"/>
        <end position="592"/>
    </location>
</feature>
<dbReference type="SMART" id="SM00220">
    <property type="entry name" value="S_TKc"/>
    <property type="match status" value="1"/>
</dbReference>
<name>A0A813IYX7_POLGL</name>
<feature type="region of interest" description="Disordered" evidence="10">
    <location>
        <begin position="474"/>
        <end position="562"/>
    </location>
</feature>
<organism evidence="12 13">
    <name type="scientific">Polarella glacialis</name>
    <name type="common">Dinoflagellate</name>
    <dbReference type="NCBI Taxonomy" id="89957"/>
    <lineage>
        <taxon>Eukaryota</taxon>
        <taxon>Sar</taxon>
        <taxon>Alveolata</taxon>
        <taxon>Dinophyceae</taxon>
        <taxon>Suessiales</taxon>
        <taxon>Suessiaceae</taxon>
        <taxon>Polarella</taxon>
    </lineage>
</organism>
<feature type="compositionally biased region" description="Polar residues" evidence="10">
    <location>
        <begin position="900"/>
        <end position="914"/>
    </location>
</feature>
<dbReference type="Pfam" id="PF00069">
    <property type="entry name" value="Pkinase"/>
    <property type="match status" value="1"/>
</dbReference>
<protein>
    <recommendedName>
        <fullName evidence="11">Protein kinase domain-containing protein</fullName>
    </recommendedName>
</protein>
<feature type="compositionally biased region" description="Polar residues" evidence="10">
    <location>
        <begin position="484"/>
        <end position="498"/>
    </location>
</feature>
<evidence type="ECO:0000256" key="8">
    <source>
        <dbReference type="PIRSR" id="PIRSR630616-3"/>
    </source>
</evidence>
<evidence type="ECO:0000256" key="7">
    <source>
        <dbReference type="PIRSR" id="PIRSR630616-2"/>
    </source>
</evidence>
<dbReference type="PANTHER" id="PTHR24350">
    <property type="entry name" value="SERINE/THREONINE-PROTEIN KINASE IAL-RELATED"/>
    <property type="match status" value="1"/>
</dbReference>
<gene>
    <name evidence="12" type="ORF">PGLA2088_LOCUS14786</name>
</gene>
<dbReference type="SUPFAM" id="SSF56112">
    <property type="entry name" value="Protein kinase-like (PK-like)"/>
    <property type="match status" value="1"/>
</dbReference>
<feature type="region of interest" description="Disordered" evidence="10">
    <location>
        <begin position="660"/>
        <end position="679"/>
    </location>
</feature>
<keyword evidence="4" id="KW-0418">Kinase</keyword>
<feature type="domain" description="Protein kinase" evidence="11">
    <location>
        <begin position="142"/>
        <end position="425"/>
    </location>
</feature>
<feature type="region of interest" description="Disordered" evidence="10">
    <location>
        <begin position="575"/>
        <end position="615"/>
    </location>
</feature>
<evidence type="ECO:0000313" key="13">
    <source>
        <dbReference type="Proteomes" id="UP000626109"/>
    </source>
</evidence>
<evidence type="ECO:0000313" key="12">
    <source>
        <dbReference type="EMBL" id="CAE8662245.1"/>
    </source>
</evidence>
<evidence type="ECO:0000259" key="11">
    <source>
        <dbReference type="PROSITE" id="PS50011"/>
    </source>
</evidence>
<feature type="region of interest" description="Disordered" evidence="10">
    <location>
        <begin position="897"/>
        <end position="929"/>
    </location>
</feature>
<dbReference type="Proteomes" id="UP000626109">
    <property type="component" value="Unassembled WGS sequence"/>
</dbReference>
<evidence type="ECO:0000256" key="5">
    <source>
        <dbReference type="ARBA" id="ARBA00022840"/>
    </source>
</evidence>
<feature type="compositionally biased region" description="Low complexity" evidence="10">
    <location>
        <begin position="790"/>
        <end position="802"/>
    </location>
</feature>
<dbReference type="GO" id="GO:0005524">
    <property type="term" value="F:ATP binding"/>
    <property type="evidence" value="ECO:0007669"/>
    <property type="project" value="UniProtKB-UniRule"/>
</dbReference>
<feature type="region of interest" description="Disordered" evidence="10">
    <location>
        <begin position="68"/>
        <end position="114"/>
    </location>
</feature>
<dbReference type="PROSITE" id="PS00108">
    <property type="entry name" value="PROTEIN_KINASE_ST"/>
    <property type="match status" value="1"/>
</dbReference>